<keyword evidence="2" id="KW-0285">Flavoprotein</keyword>
<dbReference type="PANTHER" id="PTHR45968:SF20">
    <property type="entry name" value="PROTEIN HOTHEAD-LIKE ISOFORM X1"/>
    <property type="match status" value="1"/>
</dbReference>
<dbReference type="InterPro" id="IPR051871">
    <property type="entry name" value="GMC_Oxidoreductase-Related"/>
</dbReference>
<keyword evidence="6" id="KW-1185">Reference proteome</keyword>
<comment type="cofactor">
    <cofactor evidence="1">
        <name>FAD</name>
        <dbReference type="ChEBI" id="CHEBI:57692"/>
    </cofactor>
</comment>
<keyword evidence="3" id="KW-0732">Signal</keyword>
<dbReference type="PANTHER" id="PTHR45968">
    <property type="entry name" value="OSJNBA0019K04.7 PROTEIN"/>
    <property type="match status" value="1"/>
</dbReference>
<evidence type="ECO:0000313" key="7">
    <source>
        <dbReference type="RefSeq" id="XP_021282965.1"/>
    </source>
</evidence>
<dbReference type="RefSeq" id="XP_021282965.1">
    <property type="nucleotide sequence ID" value="XM_021427290.1"/>
</dbReference>
<dbReference type="InterPro" id="IPR007867">
    <property type="entry name" value="GMC_OxRtase_C"/>
</dbReference>
<evidence type="ECO:0000313" key="6">
    <source>
        <dbReference type="Proteomes" id="UP000504621"/>
    </source>
</evidence>
<protein>
    <submittedName>
        <fullName evidence="7">Protein HOTHEAD-like</fullName>
    </submittedName>
</protein>
<evidence type="ECO:0000256" key="3">
    <source>
        <dbReference type="ARBA" id="ARBA00022729"/>
    </source>
</evidence>
<name>A0A6J1A7Z3_9ROSI</name>
<proteinExistence type="predicted"/>
<dbReference type="GeneID" id="110415591"/>
<evidence type="ECO:0000256" key="4">
    <source>
        <dbReference type="ARBA" id="ARBA00022827"/>
    </source>
</evidence>
<dbReference type="AlphaFoldDB" id="A0A6J1A7Z3"/>
<dbReference type="Proteomes" id="UP000504621">
    <property type="component" value="Unplaced"/>
</dbReference>
<dbReference type="InterPro" id="IPR000172">
    <property type="entry name" value="GMC_OxRdtase_N"/>
</dbReference>
<dbReference type="SUPFAM" id="SSF54373">
    <property type="entry name" value="FAD-linked reductases, C-terminal domain"/>
    <property type="match status" value="1"/>
</dbReference>
<dbReference type="GO" id="GO:0050660">
    <property type="term" value="F:flavin adenine dinucleotide binding"/>
    <property type="evidence" value="ECO:0007669"/>
    <property type="project" value="InterPro"/>
</dbReference>
<dbReference type="GO" id="GO:0016614">
    <property type="term" value="F:oxidoreductase activity, acting on CH-OH group of donors"/>
    <property type="evidence" value="ECO:0007669"/>
    <property type="project" value="InterPro"/>
</dbReference>
<evidence type="ECO:0000259" key="5">
    <source>
        <dbReference type="PROSITE" id="PS00624"/>
    </source>
</evidence>
<feature type="domain" description="Glucose-methanol-choline oxidoreductase N-terminal" evidence="5">
    <location>
        <begin position="39"/>
        <end position="53"/>
    </location>
</feature>
<gene>
    <name evidence="7" type="primary">LOC110415591</name>
</gene>
<dbReference type="PROSITE" id="PS00624">
    <property type="entry name" value="GMC_OXRED_2"/>
    <property type="match status" value="1"/>
</dbReference>
<dbReference type="Pfam" id="PF00732">
    <property type="entry name" value="GMC_oxred_N"/>
    <property type="match status" value="1"/>
</dbReference>
<dbReference type="SUPFAM" id="SSF51905">
    <property type="entry name" value="FAD/NAD(P)-binding domain"/>
    <property type="match status" value="1"/>
</dbReference>
<keyword evidence="4" id="KW-0274">FAD</keyword>
<reference evidence="7" key="1">
    <citation type="submission" date="2025-08" db="UniProtKB">
        <authorList>
            <consortium name="RefSeq"/>
        </authorList>
    </citation>
    <scope>IDENTIFICATION</scope>
    <source>
        <tissue evidence="7">Leaf</tissue>
    </source>
</reference>
<dbReference type="Pfam" id="PF05199">
    <property type="entry name" value="GMC_oxred_C"/>
    <property type="match status" value="1"/>
</dbReference>
<evidence type="ECO:0000256" key="1">
    <source>
        <dbReference type="ARBA" id="ARBA00001974"/>
    </source>
</evidence>
<dbReference type="Gene3D" id="3.30.410.40">
    <property type="match status" value="1"/>
</dbReference>
<dbReference type="InterPro" id="IPR036188">
    <property type="entry name" value="FAD/NAD-bd_sf"/>
</dbReference>
<dbReference type="OrthoDB" id="269227at2759"/>
<accession>A0A6J1A7Z3</accession>
<dbReference type="Gene3D" id="3.50.50.60">
    <property type="entry name" value="FAD/NAD(P)-binding domain"/>
    <property type="match status" value="1"/>
</dbReference>
<organism evidence="6 7">
    <name type="scientific">Herrania umbratica</name>
    <dbReference type="NCBI Taxonomy" id="108875"/>
    <lineage>
        <taxon>Eukaryota</taxon>
        <taxon>Viridiplantae</taxon>
        <taxon>Streptophyta</taxon>
        <taxon>Embryophyta</taxon>
        <taxon>Tracheophyta</taxon>
        <taxon>Spermatophyta</taxon>
        <taxon>Magnoliopsida</taxon>
        <taxon>eudicotyledons</taxon>
        <taxon>Gunneridae</taxon>
        <taxon>Pentapetalae</taxon>
        <taxon>rosids</taxon>
        <taxon>malvids</taxon>
        <taxon>Malvales</taxon>
        <taxon>Malvaceae</taxon>
        <taxon>Byttnerioideae</taxon>
        <taxon>Herrania</taxon>
    </lineage>
</organism>
<sequence length="305" mass="33155">MAVGSRPKAQGVIFYDAKGVRHTAFLKNKSRSEVISSAGAIGSPQLLMLSGIGPAPQLEALGIQVVLNHTIVGQGMADNPLNGLIIPSPVPVELSLAVIVGITKLNNYIEAASGFGLSALFVAQSPANFNKVRKSFMTSQEAMDNSPTNLGFIVEKFNGPISEGYLELQSTNVSDSPKVKFNYFQASEDLRKCVQGMKTIISVVNSKSYSRFRYSNTTIQDLLTMMASIPMNLRPQRPNSTILLEQYCIHTVMTFWHYHGGCQVGKVVDGDYKVLGVDRLRVIDGSTFNFSPGTNPQATLMMLGR</sequence>
<evidence type="ECO:0000256" key="2">
    <source>
        <dbReference type="ARBA" id="ARBA00022630"/>
    </source>
</evidence>